<dbReference type="Proteomes" id="UP000027093">
    <property type="component" value="Chromosome"/>
</dbReference>
<name>A0A060HN97_9ARCH</name>
<organism evidence="1 2">
    <name type="scientific">Nitrososphaera viennensis EN76</name>
    <dbReference type="NCBI Taxonomy" id="926571"/>
    <lineage>
        <taxon>Archaea</taxon>
        <taxon>Nitrososphaerota</taxon>
        <taxon>Nitrososphaeria</taxon>
        <taxon>Nitrososphaerales</taxon>
        <taxon>Nitrososphaeraceae</taxon>
        <taxon>Nitrososphaera</taxon>
    </lineage>
</organism>
<evidence type="ECO:0000313" key="1">
    <source>
        <dbReference type="EMBL" id="AIC16650.1"/>
    </source>
</evidence>
<dbReference type="OrthoDB" id="374834at2157"/>
<dbReference type="STRING" id="926571.NVIE_023890"/>
<dbReference type="KEGG" id="nvn:NVIE_023890"/>
<protein>
    <recommendedName>
        <fullName evidence="3">C2H2-type domain-containing protein</fullName>
    </recommendedName>
</protein>
<accession>A0A060HN97</accession>
<dbReference type="RefSeq" id="WP_158435219.1">
    <property type="nucleotide sequence ID" value="NZ_CP007536.1"/>
</dbReference>
<keyword evidence="2" id="KW-1185">Reference proteome</keyword>
<sequence>MQVLLSAKCLRCDILLDGREQFVGHMIHGHEMSIVQAEAMWKSVHSYVGGGDDRGAG</sequence>
<dbReference type="HOGENOM" id="CLU_3038865_0_0_2"/>
<gene>
    <name evidence="1" type="ORF">NVIE_023890</name>
</gene>
<proteinExistence type="predicted"/>
<dbReference type="GeneID" id="74947628"/>
<dbReference type="EMBL" id="CP007536">
    <property type="protein sequence ID" value="AIC16650.1"/>
    <property type="molecule type" value="Genomic_DNA"/>
</dbReference>
<evidence type="ECO:0000313" key="2">
    <source>
        <dbReference type="Proteomes" id="UP000027093"/>
    </source>
</evidence>
<evidence type="ECO:0008006" key="3">
    <source>
        <dbReference type="Google" id="ProtNLM"/>
    </source>
</evidence>
<dbReference type="AlphaFoldDB" id="A0A060HN97"/>
<reference evidence="1 2" key="1">
    <citation type="journal article" date="2014" name="Int. J. Syst. Evol. Microbiol.">
        <title>Nitrososphaera viennensis gen. nov., sp. nov., an aerobic and mesophilic, ammonia-oxidizing archaeon from soil and a member of the archaeal phylum Thaumarchaeota.</title>
        <authorList>
            <person name="Stieglmeier M."/>
            <person name="Klingl A."/>
            <person name="Alves R.J."/>
            <person name="Rittmann S.K."/>
            <person name="Melcher M."/>
            <person name="Leisch N."/>
            <person name="Schleper C."/>
        </authorList>
    </citation>
    <scope>NUCLEOTIDE SEQUENCE [LARGE SCALE GENOMIC DNA]</scope>
    <source>
        <strain evidence="1">EN76</strain>
    </source>
</reference>